<organism evidence="8 9">
    <name type="scientific">Elysia crispata</name>
    <name type="common">lettuce slug</name>
    <dbReference type="NCBI Taxonomy" id="231223"/>
    <lineage>
        <taxon>Eukaryota</taxon>
        <taxon>Metazoa</taxon>
        <taxon>Spiralia</taxon>
        <taxon>Lophotrochozoa</taxon>
        <taxon>Mollusca</taxon>
        <taxon>Gastropoda</taxon>
        <taxon>Heterobranchia</taxon>
        <taxon>Euthyneura</taxon>
        <taxon>Panpulmonata</taxon>
        <taxon>Sacoglossa</taxon>
        <taxon>Placobranchoidea</taxon>
        <taxon>Plakobranchidae</taxon>
        <taxon>Elysia</taxon>
    </lineage>
</organism>
<dbReference type="GO" id="GO:0005085">
    <property type="term" value="F:guanyl-nucleotide exchange factor activity"/>
    <property type="evidence" value="ECO:0007669"/>
    <property type="project" value="UniProtKB-KW"/>
</dbReference>
<feature type="region of interest" description="Disordered" evidence="6">
    <location>
        <begin position="257"/>
        <end position="302"/>
    </location>
</feature>
<evidence type="ECO:0000259" key="7">
    <source>
        <dbReference type="PROSITE" id="PS51834"/>
    </source>
</evidence>
<dbReference type="AlphaFoldDB" id="A0AAE1DGL8"/>
<feature type="region of interest" description="Disordered" evidence="6">
    <location>
        <begin position="141"/>
        <end position="179"/>
    </location>
</feature>
<dbReference type="PROSITE" id="PS51834">
    <property type="entry name" value="DENN_FLCN_SMCR8"/>
    <property type="match status" value="1"/>
</dbReference>
<evidence type="ECO:0000256" key="4">
    <source>
        <dbReference type="ARBA" id="ARBA00023006"/>
    </source>
</evidence>
<dbReference type="InterPro" id="IPR037521">
    <property type="entry name" value="FLCN/SMCR8_DENN"/>
</dbReference>
<accession>A0AAE1DGL8</accession>
<dbReference type="EMBL" id="JAWDGP010003890">
    <property type="protein sequence ID" value="KAK3769817.1"/>
    <property type="molecule type" value="Genomic_DNA"/>
</dbReference>
<keyword evidence="2" id="KW-0963">Cytoplasm</keyword>
<evidence type="ECO:0000256" key="2">
    <source>
        <dbReference type="ARBA" id="ARBA00022490"/>
    </source>
</evidence>
<dbReference type="GO" id="GO:0005737">
    <property type="term" value="C:cytoplasm"/>
    <property type="evidence" value="ECO:0007669"/>
    <property type="project" value="UniProtKB-SubCell"/>
</dbReference>
<feature type="compositionally biased region" description="Low complexity" evidence="6">
    <location>
        <begin position="144"/>
        <end position="163"/>
    </location>
</feature>
<feature type="compositionally biased region" description="Low complexity" evidence="6">
    <location>
        <begin position="198"/>
        <end position="208"/>
    </location>
</feature>
<dbReference type="GO" id="GO:0032045">
    <property type="term" value="C:guanyl-nucleotide exchange factor complex"/>
    <property type="evidence" value="ECO:0007669"/>
    <property type="project" value="TreeGrafter"/>
</dbReference>
<evidence type="ECO:0000313" key="8">
    <source>
        <dbReference type="EMBL" id="KAK3769817.1"/>
    </source>
</evidence>
<keyword evidence="3" id="KW-0344">Guanine-nucleotide releasing factor</keyword>
<keyword evidence="9" id="KW-1185">Reference proteome</keyword>
<dbReference type="Proteomes" id="UP001283361">
    <property type="component" value="Unassembled WGS sequence"/>
</dbReference>
<feature type="domain" description="UDENN FLCN/SMCR8-type" evidence="7">
    <location>
        <begin position="1"/>
        <end position="703"/>
    </location>
</feature>
<feature type="compositionally biased region" description="Basic and acidic residues" evidence="6">
    <location>
        <begin position="166"/>
        <end position="179"/>
    </location>
</feature>
<dbReference type="GO" id="GO:0006914">
    <property type="term" value="P:autophagy"/>
    <property type="evidence" value="ECO:0007669"/>
    <property type="project" value="UniProtKB-KW"/>
</dbReference>
<dbReference type="PANTHER" id="PTHR31334">
    <property type="entry name" value="SMITH-MAGENIS SYNDROME REGION GENE 8 PROTEIN"/>
    <property type="match status" value="1"/>
</dbReference>
<evidence type="ECO:0000313" key="9">
    <source>
        <dbReference type="Proteomes" id="UP001283361"/>
    </source>
</evidence>
<evidence type="ECO:0000256" key="5">
    <source>
        <dbReference type="ARBA" id="ARBA00038137"/>
    </source>
</evidence>
<evidence type="ECO:0000256" key="6">
    <source>
        <dbReference type="SAM" id="MobiDB-lite"/>
    </source>
</evidence>
<name>A0AAE1DGL8_9GAST</name>
<comment type="subcellular location">
    <subcellularLocation>
        <location evidence="1">Cytoplasm</location>
    </subcellularLocation>
</comment>
<evidence type="ECO:0000256" key="3">
    <source>
        <dbReference type="ARBA" id="ARBA00022658"/>
    </source>
</evidence>
<keyword evidence="4" id="KW-0072">Autophagy</keyword>
<proteinExistence type="inferred from homology"/>
<dbReference type="PANTHER" id="PTHR31334:SF1">
    <property type="entry name" value="GUANINE NUCLEOTIDE EXCHANGE PROTEIN SMCR8"/>
    <property type="match status" value="1"/>
</dbReference>
<gene>
    <name evidence="8" type="ORF">RRG08_046921</name>
</gene>
<comment type="similarity">
    <text evidence="5">Belongs to the SMCR8 family.</text>
</comment>
<feature type="region of interest" description="Disordered" evidence="6">
    <location>
        <begin position="192"/>
        <end position="221"/>
    </location>
</feature>
<comment type="caution">
    <text evidence="8">The sequence shown here is derived from an EMBL/GenBank/DDBJ whole genome shotgun (WGS) entry which is preliminary data.</text>
</comment>
<sequence>MLLIIERNESLMKYPSFSTVCHAECMTGNFLSGMYMNGPEVASDYFLEDWSGMSREILRSGGSIGSFDSLESFKSADSKSLSLAMQEGSPTSIRTADSLAYNKFESAQSSPKGADFSLLMENEYYSDMDMSQNDDVTERVEFNQGSCSSDSSQQSEASAQHTSYSLERKLDSRDGSNRKLLKSDHFSNALKASKHSNKSLSSLGKNSSINDMQTPGSWPLTYKSKTRSEMIKDSKFMSISQIHGKTLPSKSKLVNETRRQEFPPSSSKAIKDLPHTVGETIIPESKTSNVPESKETDDAKPAFVGDEIFSNKYDETGKKQEENQECLSKLLAEDSIESINLSSDTFRASPFRPHAPFPGFEDSTEEHTSMNGAKEINELNADFEKENFASDESRLTASDIGLTHQLASLHATKVRADSEVSSVFTEVSTRELYPHLIGPEVLSSSYKYSSSSHNDGLDDDYVDIPAVVCDAWKPKCGLMSVGDWINNLGHSRPGYCLMEVLTTYHNMQHVIASLLTGRPVLIAGSAKFEGEVGRLVTALSIFVGSVRRKRQHAVLEWTSKPPRVPDLTRLRLVGVCRPDRRLLESFIPAAVRQTCTVIDVEKKIIIAPPYQGQFVTSLLSKRKVFKTDAQLLAYIQWWLMDIMSKTFIFYHSFCMGSSGSIIYSQSAKDQRDSYCGAVSAIMTKLGVKESDCDILEHLTELAKLSQIEQKSGSLGLSTGFGMMPIPLHLHHKVCQTFRC</sequence>
<protein>
    <recommendedName>
        <fullName evidence="7">UDENN FLCN/SMCR8-type domain-containing protein</fullName>
    </recommendedName>
</protein>
<evidence type="ECO:0000256" key="1">
    <source>
        <dbReference type="ARBA" id="ARBA00004496"/>
    </source>
</evidence>
<reference evidence="8" key="1">
    <citation type="journal article" date="2023" name="G3 (Bethesda)">
        <title>A reference genome for the long-term kleptoplast-retaining sea slug Elysia crispata morphotype clarki.</title>
        <authorList>
            <person name="Eastman K.E."/>
            <person name="Pendleton A.L."/>
            <person name="Shaikh M.A."/>
            <person name="Suttiyut T."/>
            <person name="Ogas R."/>
            <person name="Tomko P."/>
            <person name="Gavelis G."/>
            <person name="Widhalm J.R."/>
            <person name="Wisecaver J.H."/>
        </authorList>
    </citation>
    <scope>NUCLEOTIDE SEQUENCE</scope>
    <source>
        <strain evidence="8">ECLA1</strain>
    </source>
</reference>